<reference evidence="1" key="1">
    <citation type="journal article" date="2022" name="bioRxiv">
        <title>Sequencing and chromosome-scale assembly of the giantPleurodeles waltlgenome.</title>
        <authorList>
            <person name="Brown T."/>
            <person name="Elewa A."/>
            <person name="Iarovenko S."/>
            <person name="Subramanian E."/>
            <person name="Araus A.J."/>
            <person name="Petzold A."/>
            <person name="Susuki M."/>
            <person name="Suzuki K.-i.T."/>
            <person name="Hayashi T."/>
            <person name="Toyoda A."/>
            <person name="Oliveira C."/>
            <person name="Osipova E."/>
            <person name="Leigh N.D."/>
            <person name="Simon A."/>
            <person name="Yun M.H."/>
        </authorList>
    </citation>
    <scope>NUCLEOTIDE SEQUENCE</scope>
    <source>
        <strain evidence="1">20211129_DDA</strain>
        <tissue evidence="1">Liver</tissue>
    </source>
</reference>
<dbReference type="Proteomes" id="UP001066276">
    <property type="component" value="Chromosome 8"/>
</dbReference>
<protein>
    <submittedName>
        <fullName evidence="1">Uncharacterized protein</fullName>
    </submittedName>
</protein>
<accession>A0AAV7NUD3</accession>
<keyword evidence="2" id="KW-1185">Reference proteome</keyword>
<dbReference type="AlphaFoldDB" id="A0AAV7NUD3"/>
<comment type="caution">
    <text evidence="1">The sequence shown here is derived from an EMBL/GenBank/DDBJ whole genome shotgun (WGS) entry which is preliminary data.</text>
</comment>
<organism evidence="1 2">
    <name type="scientific">Pleurodeles waltl</name>
    <name type="common">Iberian ribbed newt</name>
    <dbReference type="NCBI Taxonomy" id="8319"/>
    <lineage>
        <taxon>Eukaryota</taxon>
        <taxon>Metazoa</taxon>
        <taxon>Chordata</taxon>
        <taxon>Craniata</taxon>
        <taxon>Vertebrata</taxon>
        <taxon>Euteleostomi</taxon>
        <taxon>Amphibia</taxon>
        <taxon>Batrachia</taxon>
        <taxon>Caudata</taxon>
        <taxon>Salamandroidea</taxon>
        <taxon>Salamandridae</taxon>
        <taxon>Pleurodelinae</taxon>
        <taxon>Pleurodeles</taxon>
    </lineage>
</organism>
<gene>
    <name evidence="1" type="ORF">NDU88_006544</name>
</gene>
<name>A0AAV7NUD3_PLEWA</name>
<evidence type="ECO:0000313" key="2">
    <source>
        <dbReference type="Proteomes" id="UP001066276"/>
    </source>
</evidence>
<evidence type="ECO:0000313" key="1">
    <source>
        <dbReference type="EMBL" id="KAJ1118352.1"/>
    </source>
</evidence>
<sequence>MFGVGPGPSAKRLRSARPVLTPSVWCADAPGPHRPPDLSVMFTAWSSGSACPSLSDNLDGYFNSLPGPVRARHVLQRLAVPLLVPGPTPFRRQPLPPLFSVMGVPAPASLGHPTHFMMLLVSCVGISTCFRSAVGAAILTKGSVFP</sequence>
<proteinExistence type="predicted"/>
<dbReference type="EMBL" id="JANPWB010000012">
    <property type="protein sequence ID" value="KAJ1118352.1"/>
    <property type="molecule type" value="Genomic_DNA"/>
</dbReference>